<dbReference type="PANTHER" id="PTHR18964:SF149">
    <property type="entry name" value="BIFUNCTIONAL UDP-N-ACETYLGLUCOSAMINE 2-EPIMERASE_N-ACETYLMANNOSAMINE KINASE"/>
    <property type="match status" value="1"/>
</dbReference>
<dbReference type="EMBL" id="JBHSPA010000016">
    <property type="protein sequence ID" value="MFC5824662.1"/>
    <property type="molecule type" value="Genomic_DNA"/>
</dbReference>
<evidence type="ECO:0000256" key="1">
    <source>
        <dbReference type="ARBA" id="ARBA00006479"/>
    </source>
</evidence>
<dbReference type="InterPro" id="IPR043129">
    <property type="entry name" value="ATPase_NBD"/>
</dbReference>
<reference evidence="3" key="1">
    <citation type="journal article" date="2019" name="Int. J. Syst. Evol. Microbiol.">
        <title>The Global Catalogue of Microorganisms (GCM) 10K type strain sequencing project: providing services to taxonomists for standard genome sequencing and annotation.</title>
        <authorList>
            <consortium name="The Broad Institute Genomics Platform"/>
            <consortium name="The Broad Institute Genome Sequencing Center for Infectious Disease"/>
            <person name="Wu L."/>
            <person name="Ma J."/>
        </authorList>
    </citation>
    <scope>NUCLEOTIDE SEQUENCE [LARGE SCALE GENOMIC DNA]</scope>
    <source>
        <strain evidence="3">CCUG 53903</strain>
    </source>
</reference>
<organism evidence="2 3">
    <name type="scientific">Nonomuraea insulae</name>
    <dbReference type="NCBI Taxonomy" id="1616787"/>
    <lineage>
        <taxon>Bacteria</taxon>
        <taxon>Bacillati</taxon>
        <taxon>Actinomycetota</taxon>
        <taxon>Actinomycetes</taxon>
        <taxon>Streptosporangiales</taxon>
        <taxon>Streptosporangiaceae</taxon>
        <taxon>Nonomuraea</taxon>
    </lineage>
</organism>
<dbReference type="InterPro" id="IPR036388">
    <property type="entry name" value="WH-like_DNA-bd_sf"/>
</dbReference>
<dbReference type="PANTHER" id="PTHR18964">
    <property type="entry name" value="ROK (REPRESSOR, ORF, KINASE) FAMILY"/>
    <property type="match status" value="1"/>
</dbReference>
<comment type="similarity">
    <text evidence="1">Belongs to the ROK (NagC/XylR) family.</text>
</comment>
<dbReference type="InterPro" id="IPR000600">
    <property type="entry name" value="ROK"/>
</dbReference>
<name>A0ABW1CHN3_9ACTN</name>
<evidence type="ECO:0000313" key="3">
    <source>
        <dbReference type="Proteomes" id="UP001596058"/>
    </source>
</evidence>
<dbReference type="Gene3D" id="1.10.10.10">
    <property type="entry name" value="Winged helix-like DNA-binding domain superfamily/Winged helix DNA-binding domain"/>
    <property type="match status" value="1"/>
</dbReference>
<dbReference type="InterPro" id="IPR036390">
    <property type="entry name" value="WH_DNA-bd_sf"/>
</dbReference>
<dbReference type="Proteomes" id="UP001596058">
    <property type="component" value="Unassembled WGS sequence"/>
</dbReference>
<dbReference type="Pfam" id="PF00480">
    <property type="entry name" value="ROK"/>
    <property type="match status" value="1"/>
</dbReference>
<dbReference type="SUPFAM" id="SSF46785">
    <property type="entry name" value="Winged helix' DNA-binding domain"/>
    <property type="match status" value="1"/>
</dbReference>
<gene>
    <name evidence="2" type="ORF">ACFPZ3_12460</name>
</gene>
<dbReference type="SUPFAM" id="SSF53067">
    <property type="entry name" value="Actin-like ATPase domain"/>
    <property type="match status" value="1"/>
</dbReference>
<sequence length="381" mass="39327">MIRPQRGTSRDVRRTNRAVLLRTLFFDGEASRFELAQATGLSPATVSNVVTGLLSDGIVVEVGRVESDGGRPRVQLRVNSHHAYAVGVEVGETRVGVELFDLSMTPRAKAETPLRLGQHTPDLVAGHIREGVAAVIAQAGVDPGHVLGVGVGVPGMVRGSVVDSPTFGWSGVRLADMLPGLPVFVDNGAMALGLAEHWFGAGRDSSYMIMVLIGSGVGACIITDGITVRGVSGGAGEWGHTTVVVGGRPCRCGARGCLEAYVGAEPVLARAGIDLAGTEEESAFAALLADPGARPLFDEVVGHLGAGLASLINLLNPQRIVLGGWAGLLLARDHLPAILAATERSALRCSYGRVAIEAAHLGSEGVKLGAAILVVDQFLGG</sequence>
<accession>A0ABW1CHN3</accession>
<proteinExistence type="inferred from homology"/>
<evidence type="ECO:0000313" key="2">
    <source>
        <dbReference type="EMBL" id="MFC5824662.1"/>
    </source>
</evidence>
<comment type="caution">
    <text evidence="2">The sequence shown here is derived from an EMBL/GenBank/DDBJ whole genome shotgun (WGS) entry which is preliminary data.</text>
</comment>
<protein>
    <submittedName>
        <fullName evidence="2">ROK family protein</fullName>
    </submittedName>
</protein>
<dbReference type="Gene3D" id="3.30.420.40">
    <property type="match status" value="2"/>
</dbReference>
<keyword evidence="3" id="KW-1185">Reference proteome</keyword>
<dbReference type="RefSeq" id="WP_379514186.1">
    <property type="nucleotide sequence ID" value="NZ_JBHSPA010000016.1"/>
</dbReference>